<name>A0A1N6QU72_AQUAC</name>
<dbReference type="PANTHER" id="PTHR30087">
    <property type="entry name" value="INNER MEMBRANE PROTEIN"/>
    <property type="match status" value="1"/>
</dbReference>
<evidence type="ECO:0000313" key="3">
    <source>
        <dbReference type="Proteomes" id="UP000185841"/>
    </source>
</evidence>
<evidence type="ECO:0000313" key="2">
    <source>
        <dbReference type="EMBL" id="SIQ20098.1"/>
    </source>
</evidence>
<gene>
    <name evidence="2" type="ORF">SAMN05878282_102667</name>
</gene>
<dbReference type="InterPro" id="IPR007553">
    <property type="entry name" value="2-thiour_desulf"/>
</dbReference>
<sequence>MNEAKIRIGISACLLGAPVRYNGGHKRSTLCTEVLAEHFELVPLCPEMGMGLGTPRPTIRLVGEPEAPRALMPQEQDRDVSEALRAQVDRVPAGLSGFVLMQKSPSCGLHRVKLYRDNGHLAEKGSRGIFAAALHARYPELPLEEEGRLHDPVLRENFLNRVFVHARWQRLLADGISRQGLIDFHARHKYLLMATHPQQQKALGRLLSHLGQQDLHELATRYFRELMSALSRPATRGTHSNVLQHLSGYLKQHLGSAERAELQHLITQYRGGVIPLVVPLTMLRHHFNRHPDAYIARQDYLRPYPDALSLRNSI</sequence>
<reference evidence="2 3" key="1">
    <citation type="submission" date="2017-01" db="EMBL/GenBank/DDBJ databases">
        <authorList>
            <person name="Mah S.A."/>
            <person name="Swanson W.J."/>
            <person name="Moy G.W."/>
            <person name="Vacquier V.D."/>
        </authorList>
    </citation>
    <scope>NUCLEOTIDE SEQUENCE [LARGE SCALE GENOMIC DNA]</scope>
    <source>
        <strain evidence="2 3">RU36E</strain>
    </source>
</reference>
<dbReference type="InterPro" id="IPR017087">
    <property type="entry name" value="UCP037004"/>
</dbReference>
<dbReference type="Proteomes" id="UP000185841">
    <property type="component" value="Unassembled WGS sequence"/>
</dbReference>
<proteinExistence type="predicted"/>
<evidence type="ECO:0000259" key="1">
    <source>
        <dbReference type="Pfam" id="PF08349"/>
    </source>
</evidence>
<dbReference type="PANTHER" id="PTHR30087:SF0">
    <property type="entry name" value="INNER MEMBRANE PROTEIN"/>
    <property type="match status" value="1"/>
</dbReference>
<dbReference type="Pfam" id="PF08349">
    <property type="entry name" value="DUF1722"/>
    <property type="match status" value="1"/>
</dbReference>
<dbReference type="PIRSF" id="PIRSF037004">
    <property type="entry name" value="UCP037004"/>
    <property type="match status" value="1"/>
</dbReference>
<dbReference type="RefSeq" id="WP_076425772.1">
    <property type="nucleotide sequence ID" value="NZ_FTMP01000002.1"/>
</dbReference>
<dbReference type="EMBL" id="FTMP01000002">
    <property type="protein sequence ID" value="SIQ20098.1"/>
    <property type="molecule type" value="Genomic_DNA"/>
</dbReference>
<organism evidence="2 3">
    <name type="scientific">Aquipseudomonas alcaligenes</name>
    <name type="common">Pseudomonas alcaligenes</name>
    <dbReference type="NCBI Taxonomy" id="43263"/>
    <lineage>
        <taxon>Bacteria</taxon>
        <taxon>Pseudomonadati</taxon>
        <taxon>Pseudomonadota</taxon>
        <taxon>Gammaproteobacteria</taxon>
        <taxon>Pseudomonadales</taxon>
        <taxon>Pseudomonadaceae</taxon>
        <taxon>Aquipseudomonas</taxon>
    </lineage>
</organism>
<dbReference type="InterPro" id="IPR013560">
    <property type="entry name" value="DUF1722"/>
</dbReference>
<feature type="domain" description="DUF1722" evidence="1">
    <location>
        <begin position="189"/>
        <end position="305"/>
    </location>
</feature>
<accession>A0A1N6QU72</accession>
<dbReference type="Pfam" id="PF04463">
    <property type="entry name" value="2-thiour_desulf"/>
    <property type="match status" value="1"/>
</dbReference>
<protein>
    <submittedName>
        <fullName evidence="2">Uncharacterized conserved protein YbgA, DUF1722 family</fullName>
    </submittedName>
</protein>
<dbReference type="AlphaFoldDB" id="A0A1N6QU72"/>